<dbReference type="AlphaFoldDB" id="A0AAJ4XBS3"/>
<dbReference type="InterPro" id="IPR000515">
    <property type="entry name" value="MetI-like"/>
</dbReference>
<feature type="transmembrane region" description="Helical" evidence="9">
    <location>
        <begin position="149"/>
        <end position="172"/>
    </location>
</feature>
<evidence type="ECO:0000256" key="8">
    <source>
        <dbReference type="ARBA" id="ARBA00023136"/>
    </source>
</evidence>
<keyword evidence="8 9" id="KW-0472">Membrane</keyword>
<dbReference type="RefSeq" id="WP_093096545.1">
    <property type="nucleotide sequence ID" value="NZ_DAMBSL010000004.1"/>
</dbReference>
<dbReference type="NCBIfam" id="TIGR02138">
    <property type="entry name" value="phosphate_pstC"/>
    <property type="match status" value="1"/>
</dbReference>
<dbReference type="EMBL" id="LT906468">
    <property type="protein sequence ID" value="SNV50763.1"/>
    <property type="molecule type" value="Genomic_DNA"/>
</dbReference>
<dbReference type="Proteomes" id="UP000215355">
    <property type="component" value="Chromosome 1"/>
</dbReference>
<dbReference type="InterPro" id="IPR011864">
    <property type="entry name" value="Phosphate_PstC"/>
</dbReference>
<dbReference type="GO" id="GO:0005886">
    <property type="term" value="C:plasma membrane"/>
    <property type="evidence" value="ECO:0007669"/>
    <property type="project" value="UniProtKB-SubCell"/>
</dbReference>
<dbReference type="InterPro" id="IPR051124">
    <property type="entry name" value="Phosphate_Transport_Permease"/>
</dbReference>
<evidence type="ECO:0000256" key="3">
    <source>
        <dbReference type="ARBA" id="ARBA00022448"/>
    </source>
</evidence>
<keyword evidence="3 9" id="KW-0813">Transport</keyword>
<evidence type="ECO:0000256" key="9">
    <source>
        <dbReference type="RuleBase" id="RU363032"/>
    </source>
</evidence>
<comment type="similarity">
    <text evidence="2 10">Belongs to the binding-protein-dependent transport system permease family. CysTW subfamily.</text>
</comment>
<dbReference type="GO" id="GO:0006817">
    <property type="term" value="P:phosphate ion transport"/>
    <property type="evidence" value="ECO:0007669"/>
    <property type="project" value="UniProtKB-KW"/>
</dbReference>
<evidence type="ECO:0000256" key="5">
    <source>
        <dbReference type="ARBA" id="ARBA00022592"/>
    </source>
</evidence>
<dbReference type="KEGG" id="smiz:4412673_02159"/>
<evidence type="ECO:0000256" key="1">
    <source>
        <dbReference type="ARBA" id="ARBA00004651"/>
    </source>
</evidence>
<evidence type="ECO:0000256" key="2">
    <source>
        <dbReference type="ARBA" id="ARBA00007069"/>
    </source>
</evidence>
<dbReference type="CDD" id="cd06261">
    <property type="entry name" value="TM_PBP2"/>
    <property type="match status" value="1"/>
</dbReference>
<evidence type="ECO:0000259" key="11">
    <source>
        <dbReference type="PROSITE" id="PS50928"/>
    </source>
</evidence>
<dbReference type="Pfam" id="PF00528">
    <property type="entry name" value="BPD_transp_1"/>
    <property type="match status" value="1"/>
</dbReference>
<evidence type="ECO:0000313" key="13">
    <source>
        <dbReference type="Proteomes" id="UP000215355"/>
    </source>
</evidence>
<comment type="function">
    <text evidence="10">Part of the binding-protein-dependent transport system for phosphate; probably responsible for the translocation of the substrate across the membrane.</text>
</comment>
<comment type="caution">
    <text evidence="10">Lacks conserved residue(s) required for the propagation of feature annotation.</text>
</comment>
<evidence type="ECO:0000256" key="10">
    <source>
        <dbReference type="RuleBase" id="RU363054"/>
    </source>
</evidence>
<dbReference type="GO" id="GO:0005315">
    <property type="term" value="F:phosphate transmembrane transporter activity"/>
    <property type="evidence" value="ECO:0007669"/>
    <property type="project" value="InterPro"/>
</dbReference>
<reference evidence="12 13" key="1">
    <citation type="submission" date="2017-06" db="EMBL/GenBank/DDBJ databases">
        <authorList>
            <consortium name="Pathogen Informatics"/>
        </authorList>
    </citation>
    <scope>NUCLEOTIDE SEQUENCE [LARGE SCALE GENOMIC DNA]</scope>
    <source>
        <strain evidence="12 13">NCTC12149</strain>
    </source>
</reference>
<sequence>MNYRLIKDKLIKNLSGILLGICLLVILAILVGLSIKAEPLIATESLWTILSSSVWSPMKGNFGFLPFIMGTVWVTLIALIIAVPLCLSASVYLVEYAGSRLRNFVLPLVNVLAAIPPVLYGVWGVLFVVPLIGKYIAPLFGISSTGYSVFSGGIVLAVMIFPIMVSIMVEVLQTIPKELRSVSLSLGATKLETIQQVILKKARPGIMAAIVLAVSRAFGETIAVLMVCGNIPKIPQSIFDAGYPLPALIANNFGEMMSIPLYDSALMFAALLLFLIILGFNLISRGILKKMEAKNI</sequence>
<name>A0AAJ4XBS3_9SPHI</name>
<gene>
    <name evidence="12" type="primary">pstC_2</name>
    <name evidence="12" type="ORF">SAMEA4412673_02159</name>
</gene>
<protein>
    <recommendedName>
        <fullName evidence="10">Phosphate transport system permease protein</fullName>
    </recommendedName>
</protein>
<keyword evidence="7 9" id="KW-1133">Transmembrane helix</keyword>
<evidence type="ECO:0000313" key="12">
    <source>
        <dbReference type="EMBL" id="SNV50763.1"/>
    </source>
</evidence>
<evidence type="ECO:0000256" key="4">
    <source>
        <dbReference type="ARBA" id="ARBA00022475"/>
    </source>
</evidence>
<feature type="transmembrane region" description="Helical" evidence="9">
    <location>
        <begin position="265"/>
        <end position="284"/>
    </location>
</feature>
<accession>A0AAJ4XBS3</accession>
<dbReference type="InterPro" id="IPR035906">
    <property type="entry name" value="MetI-like_sf"/>
</dbReference>
<keyword evidence="4 10" id="KW-1003">Cell membrane</keyword>
<dbReference type="PANTHER" id="PTHR30425:SF1">
    <property type="entry name" value="PHOSPHATE TRANSPORT SYSTEM PERMEASE PROTEIN PSTC"/>
    <property type="match status" value="1"/>
</dbReference>
<keyword evidence="6 9" id="KW-0812">Transmembrane</keyword>
<dbReference type="Gene3D" id="1.10.3720.10">
    <property type="entry name" value="MetI-like"/>
    <property type="match status" value="1"/>
</dbReference>
<feature type="transmembrane region" description="Helical" evidence="9">
    <location>
        <begin position="106"/>
        <end position="129"/>
    </location>
</feature>
<keyword evidence="5 10" id="KW-0592">Phosphate transport</keyword>
<comment type="subcellular location">
    <subcellularLocation>
        <location evidence="1 9">Cell membrane</location>
        <topology evidence="1 9">Multi-pass membrane protein</topology>
    </subcellularLocation>
</comment>
<organism evidence="12 13">
    <name type="scientific">Sphingobacterium mizutaii</name>
    <dbReference type="NCBI Taxonomy" id="1010"/>
    <lineage>
        <taxon>Bacteria</taxon>
        <taxon>Pseudomonadati</taxon>
        <taxon>Bacteroidota</taxon>
        <taxon>Sphingobacteriia</taxon>
        <taxon>Sphingobacteriales</taxon>
        <taxon>Sphingobacteriaceae</taxon>
        <taxon>Sphingobacterium</taxon>
    </lineage>
</organism>
<feature type="transmembrane region" description="Helical" evidence="9">
    <location>
        <begin position="206"/>
        <end position="227"/>
    </location>
</feature>
<evidence type="ECO:0000256" key="6">
    <source>
        <dbReference type="ARBA" id="ARBA00022692"/>
    </source>
</evidence>
<evidence type="ECO:0000256" key="7">
    <source>
        <dbReference type="ARBA" id="ARBA00022989"/>
    </source>
</evidence>
<feature type="transmembrane region" description="Helical" evidence="9">
    <location>
        <begin position="61"/>
        <end position="94"/>
    </location>
</feature>
<feature type="domain" description="ABC transmembrane type-1" evidence="11">
    <location>
        <begin position="68"/>
        <end position="284"/>
    </location>
</feature>
<dbReference type="PROSITE" id="PS50928">
    <property type="entry name" value="ABC_TM1"/>
    <property type="match status" value="1"/>
</dbReference>
<dbReference type="SUPFAM" id="SSF161098">
    <property type="entry name" value="MetI-like"/>
    <property type="match status" value="1"/>
</dbReference>
<proteinExistence type="inferred from homology"/>
<dbReference type="PANTHER" id="PTHR30425">
    <property type="entry name" value="PHOSPHATE TRANSPORT SYSTEM PERMEASE PROTEIN PST"/>
    <property type="match status" value="1"/>
</dbReference>